<feature type="transmembrane region" description="Helical" evidence="1">
    <location>
        <begin position="124"/>
        <end position="143"/>
    </location>
</feature>
<protein>
    <submittedName>
        <fullName evidence="2">Uncharacterized protein</fullName>
    </submittedName>
</protein>
<dbReference type="AlphaFoldDB" id="A0A0M0L8H9"/>
<evidence type="ECO:0000256" key="1">
    <source>
        <dbReference type="SAM" id="Phobius"/>
    </source>
</evidence>
<dbReference type="Proteomes" id="UP000037558">
    <property type="component" value="Unassembled WGS sequence"/>
</dbReference>
<evidence type="ECO:0000313" key="2">
    <source>
        <dbReference type="EMBL" id="KOO47167.1"/>
    </source>
</evidence>
<proteinExistence type="predicted"/>
<gene>
    <name evidence="2" type="ORF">AMD01_06690</name>
</gene>
<keyword evidence="1" id="KW-0812">Transmembrane</keyword>
<accession>A0A0M0L8H9</accession>
<evidence type="ECO:0000313" key="3">
    <source>
        <dbReference type="Proteomes" id="UP000037558"/>
    </source>
</evidence>
<sequence length="153" mass="17901">MKFISQFNKLFFSLYTAFMLIFYVVYLWLDSYRFTPKNFMLSNNSPTESDFDRFSNLSQWTTNTGRMFLGLFLLTMVVCCYKRNLQNIKNFIITNIALFIGITIISTGVFFLTSSTFGNLIEPILIPIALLVLLVVYSLYLLTRKKYSQHDLL</sequence>
<dbReference type="PATRIC" id="fig|284581.3.peg.229"/>
<keyword evidence="1" id="KW-1133">Transmembrane helix</keyword>
<name>A0A0M0L8H9_9BACI</name>
<dbReference type="EMBL" id="LILC01000009">
    <property type="protein sequence ID" value="KOO47167.1"/>
    <property type="molecule type" value="Genomic_DNA"/>
</dbReference>
<organism evidence="2 3">
    <name type="scientific">Priestia koreensis</name>
    <dbReference type="NCBI Taxonomy" id="284581"/>
    <lineage>
        <taxon>Bacteria</taxon>
        <taxon>Bacillati</taxon>
        <taxon>Bacillota</taxon>
        <taxon>Bacilli</taxon>
        <taxon>Bacillales</taxon>
        <taxon>Bacillaceae</taxon>
        <taxon>Priestia</taxon>
    </lineage>
</organism>
<feature type="transmembrane region" description="Helical" evidence="1">
    <location>
        <begin position="64"/>
        <end position="81"/>
    </location>
</feature>
<comment type="caution">
    <text evidence="2">The sequence shown here is derived from an EMBL/GenBank/DDBJ whole genome shotgun (WGS) entry which is preliminary data.</text>
</comment>
<reference evidence="3" key="1">
    <citation type="submission" date="2015-08" db="EMBL/GenBank/DDBJ databases">
        <title>Fjat-14210 dsm16467.</title>
        <authorList>
            <person name="Liu B."/>
            <person name="Wang J."/>
            <person name="Zhu Y."/>
            <person name="Liu G."/>
            <person name="Chen Q."/>
            <person name="Chen Z."/>
            <person name="Lan J."/>
            <person name="Che J."/>
            <person name="Ge C."/>
            <person name="Shi H."/>
            <person name="Pan Z."/>
            <person name="Liu X."/>
        </authorList>
    </citation>
    <scope>NUCLEOTIDE SEQUENCE [LARGE SCALE GENOMIC DNA]</scope>
    <source>
        <strain evidence="3">DSM 16467</strain>
    </source>
</reference>
<feature type="transmembrane region" description="Helical" evidence="1">
    <location>
        <begin position="12"/>
        <end position="29"/>
    </location>
</feature>
<feature type="transmembrane region" description="Helical" evidence="1">
    <location>
        <begin position="93"/>
        <end position="112"/>
    </location>
</feature>
<keyword evidence="1" id="KW-0472">Membrane</keyword>
<keyword evidence="3" id="KW-1185">Reference proteome</keyword>